<dbReference type="PIRSF" id="PIRSF009303">
    <property type="entry name" value="Cell_cycle_RAD9"/>
    <property type="match status" value="1"/>
</dbReference>
<dbReference type="PANTHER" id="PTHR15237">
    <property type="entry name" value="DNA REPAIR PROTEIN RAD9"/>
    <property type="match status" value="1"/>
</dbReference>
<keyword evidence="2" id="KW-0227">DNA damage</keyword>
<sequence length="452" mass="51175">MIILKFSLNPDALSKFYDLLICLGKFSEYVSIEVSEQKLVLTTLNSTNSAYASFTLSASKYFSRYDYKPVRTEKGLKEKFNLKIFNRALVSVFKGRTIDQNKEKETAVEKCDAYIDDDEEGGSQSRFVIEITCRHGVCKIYKLTFESHPSMHAIFDTENASNCWSISSKVLREFTDHFGPGTEQLDIYLEDGRVNFTSFTEKILLGNEILKKPLHTTIAMDTLEFSQFTVEESLHIVINVKDFKAIIAHCGILNVTVNVSYSQPSSPMQLTYDLDGISSKFILMTVGGSSFMSTLNQKQKGLKGTFSRQSQGTKTFSQKKSSPKNFIPKDRPLEAHIDERLTQPKILKLPPAPQSSVQSESLFIPEDDNDRKWEPLKFDEDEEMLLWDASEKDLTAFDNGKRFSVSLTNDQSGSSRYDLVKNHEDHSNEIASQGVPPTQKLSQIINLGIFDQ</sequence>
<dbReference type="EMBL" id="JNVN01002489">
    <property type="protein sequence ID" value="KHJ31905.1"/>
    <property type="molecule type" value="Genomic_DNA"/>
</dbReference>
<dbReference type="InterPro" id="IPR007268">
    <property type="entry name" value="Rad9/Ddc1"/>
</dbReference>
<comment type="function">
    <text evidence="2">Acts in DNA repair and mutagenesis. Involved in promoting resistance to ionizing radiation and UV light, as well as regulating cell cycle progression after irradiation.</text>
</comment>
<feature type="region of interest" description="Disordered" evidence="3">
    <location>
        <begin position="309"/>
        <end position="329"/>
    </location>
</feature>
<dbReference type="Pfam" id="PF04139">
    <property type="entry name" value="Rad9"/>
    <property type="match status" value="1"/>
</dbReference>
<evidence type="ECO:0000313" key="4">
    <source>
        <dbReference type="EMBL" id="KHJ31905.1"/>
    </source>
</evidence>
<dbReference type="STRING" id="52586.A0A0B1P3J7"/>
<dbReference type="AlphaFoldDB" id="A0A0B1P3J7"/>
<dbReference type="PANTHER" id="PTHR15237:SF0">
    <property type="entry name" value="CELL CYCLE CHECKPOINT CONTROL PROTEIN"/>
    <property type="match status" value="1"/>
</dbReference>
<proteinExistence type="inferred from homology"/>
<gene>
    <name evidence="4" type="ORF">EV44_g2378</name>
</gene>
<dbReference type="HOGENOM" id="CLU_030657_1_0_1"/>
<dbReference type="GO" id="GO:0071479">
    <property type="term" value="P:cellular response to ionizing radiation"/>
    <property type="evidence" value="ECO:0007669"/>
    <property type="project" value="TreeGrafter"/>
</dbReference>
<keyword evidence="5" id="KW-1185">Reference proteome</keyword>
<dbReference type="GO" id="GO:0030896">
    <property type="term" value="C:checkpoint clamp complex"/>
    <property type="evidence" value="ECO:0007669"/>
    <property type="project" value="UniProtKB-UniRule"/>
</dbReference>
<name>A0A0B1P3J7_UNCNE</name>
<evidence type="ECO:0000256" key="3">
    <source>
        <dbReference type="SAM" id="MobiDB-lite"/>
    </source>
</evidence>
<dbReference type="InterPro" id="IPR026584">
    <property type="entry name" value="Rad9"/>
</dbReference>
<dbReference type="GO" id="GO:0000076">
    <property type="term" value="P:DNA replication checkpoint signaling"/>
    <property type="evidence" value="ECO:0007669"/>
    <property type="project" value="TreeGrafter"/>
</dbReference>
<dbReference type="Gene3D" id="3.70.10.10">
    <property type="match status" value="1"/>
</dbReference>
<dbReference type="SUPFAM" id="SSF55979">
    <property type="entry name" value="DNA clamp"/>
    <property type="match status" value="1"/>
</dbReference>
<evidence type="ECO:0000256" key="2">
    <source>
        <dbReference type="PIRNR" id="PIRNR009303"/>
    </source>
</evidence>
<accession>A0A0B1P3J7</accession>
<dbReference type="Proteomes" id="UP000030854">
    <property type="component" value="Unassembled WGS sequence"/>
</dbReference>
<evidence type="ECO:0000313" key="5">
    <source>
        <dbReference type="Proteomes" id="UP000030854"/>
    </source>
</evidence>
<comment type="caution">
    <text evidence="4">The sequence shown here is derived from an EMBL/GenBank/DDBJ whole genome shotgun (WGS) entry which is preliminary data.</text>
</comment>
<dbReference type="InterPro" id="IPR046938">
    <property type="entry name" value="DNA_clamp_sf"/>
</dbReference>
<comment type="similarity">
    <text evidence="1 2">Belongs to the rad9 family.</text>
</comment>
<evidence type="ECO:0000256" key="1">
    <source>
        <dbReference type="ARBA" id="ARBA00008494"/>
    </source>
</evidence>
<organism evidence="4 5">
    <name type="scientific">Uncinula necator</name>
    <name type="common">Grape powdery mildew</name>
    <dbReference type="NCBI Taxonomy" id="52586"/>
    <lineage>
        <taxon>Eukaryota</taxon>
        <taxon>Fungi</taxon>
        <taxon>Dikarya</taxon>
        <taxon>Ascomycota</taxon>
        <taxon>Pezizomycotina</taxon>
        <taxon>Leotiomycetes</taxon>
        <taxon>Erysiphales</taxon>
        <taxon>Erysiphaceae</taxon>
        <taxon>Erysiphe</taxon>
    </lineage>
</organism>
<dbReference type="GO" id="GO:0006281">
    <property type="term" value="P:DNA repair"/>
    <property type="evidence" value="ECO:0007669"/>
    <property type="project" value="UniProtKB-UniRule"/>
</dbReference>
<reference evidence="4 5" key="1">
    <citation type="journal article" date="2014" name="BMC Genomics">
        <title>Adaptive genomic structural variation in the grape powdery mildew pathogen, Erysiphe necator.</title>
        <authorList>
            <person name="Jones L."/>
            <person name="Riaz S."/>
            <person name="Morales-Cruz A."/>
            <person name="Amrine K.C."/>
            <person name="McGuire B."/>
            <person name="Gubler W.D."/>
            <person name="Walker M.A."/>
            <person name="Cantu D."/>
        </authorList>
    </citation>
    <scope>NUCLEOTIDE SEQUENCE [LARGE SCALE GENOMIC DNA]</scope>
    <source>
        <strain evidence="5">c</strain>
    </source>
</reference>
<feature type="compositionally biased region" description="Polar residues" evidence="3">
    <location>
        <begin position="309"/>
        <end position="324"/>
    </location>
</feature>
<dbReference type="OMA" id="NETQCRF"/>
<dbReference type="GO" id="GO:0031573">
    <property type="term" value="P:mitotic intra-S DNA damage checkpoint signaling"/>
    <property type="evidence" value="ECO:0007669"/>
    <property type="project" value="TreeGrafter"/>
</dbReference>
<protein>
    <recommendedName>
        <fullName evidence="2">DNA repair protein rad9</fullName>
    </recommendedName>
</protein>